<dbReference type="Proteomes" id="UP001163823">
    <property type="component" value="Chromosome 5"/>
</dbReference>
<accession>A0AAD7M3N5</accession>
<organism evidence="1 2">
    <name type="scientific">Quillaja saponaria</name>
    <name type="common">Soap bark tree</name>
    <dbReference type="NCBI Taxonomy" id="32244"/>
    <lineage>
        <taxon>Eukaryota</taxon>
        <taxon>Viridiplantae</taxon>
        <taxon>Streptophyta</taxon>
        <taxon>Embryophyta</taxon>
        <taxon>Tracheophyta</taxon>
        <taxon>Spermatophyta</taxon>
        <taxon>Magnoliopsida</taxon>
        <taxon>eudicotyledons</taxon>
        <taxon>Gunneridae</taxon>
        <taxon>Pentapetalae</taxon>
        <taxon>rosids</taxon>
        <taxon>fabids</taxon>
        <taxon>Fabales</taxon>
        <taxon>Quillajaceae</taxon>
        <taxon>Quillaja</taxon>
    </lineage>
</organism>
<dbReference type="KEGG" id="qsa:O6P43_013325"/>
<dbReference type="EMBL" id="JARAOO010000005">
    <property type="protein sequence ID" value="KAJ7969349.1"/>
    <property type="molecule type" value="Genomic_DNA"/>
</dbReference>
<gene>
    <name evidence="1" type="ORF">O6P43_013325</name>
</gene>
<name>A0AAD7M3N5_QUISA</name>
<sequence length="164" mass="18351">MAVWWTSFPAVLEVAKGHLQASGNRIYCLYSLHSIDEFFKLDGLLGCNGLEGKERDFNLSPRRKRSLCSSMATNKYTFPIFMSNLVFHFSSQQNLSDALEILILYWTFCKIPMSILLNGTLVLIKKWFGPVPMLVDPIGGSKGNMVDGNVNILKRICYGCGVCG</sequence>
<evidence type="ECO:0000313" key="1">
    <source>
        <dbReference type="EMBL" id="KAJ7969349.1"/>
    </source>
</evidence>
<protein>
    <submittedName>
        <fullName evidence="1">Uncharacterized protein</fullName>
    </submittedName>
</protein>
<reference evidence="1" key="1">
    <citation type="journal article" date="2023" name="Science">
        <title>Elucidation of the pathway for biosynthesis of saponin adjuvants from the soapbark tree.</title>
        <authorList>
            <person name="Reed J."/>
            <person name="Orme A."/>
            <person name="El-Demerdash A."/>
            <person name="Owen C."/>
            <person name="Martin L.B.B."/>
            <person name="Misra R.C."/>
            <person name="Kikuchi S."/>
            <person name="Rejzek M."/>
            <person name="Martin A.C."/>
            <person name="Harkess A."/>
            <person name="Leebens-Mack J."/>
            <person name="Louveau T."/>
            <person name="Stephenson M.J."/>
            <person name="Osbourn A."/>
        </authorList>
    </citation>
    <scope>NUCLEOTIDE SEQUENCE</scope>
    <source>
        <strain evidence="1">S10</strain>
    </source>
</reference>
<proteinExistence type="predicted"/>
<evidence type="ECO:0000313" key="2">
    <source>
        <dbReference type="Proteomes" id="UP001163823"/>
    </source>
</evidence>
<keyword evidence="2" id="KW-1185">Reference proteome</keyword>
<comment type="caution">
    <text evidence="1">The sequence shown here is derived from an EMBL/GenBank/DDBJ whole genome shotgun (WGS) entry which is preliminary data.</text>
</comment>
<dbReference type="AlphaFoldDB" id="A0AAD7M3N5"/>